<comment type="caution">
    <text evidence="1">The sequence shown here is derived from an EMBL/GenBank/DDBJ whole genome shotgun (WGS) entry which is preliminary data.</text>
</comment>
<sequence>GVGCCHSEVLSIDGWTPFEERIASKELFRGTFAENVGCCYSEFGTRQVIWLSRGCGHCGMVGQAEM</sequence>
<dbReference type="AlphaFoldDB" id="A0A392W7G7"/>
<protein>
    <submittedName>
        <fullName evidence="1">Uncharacterized protein</fullName>
    </submittedName>
</protein>
<proteinExistence type="predicted"/>
<dbReference type="EMBL" id="LXQA011394744">
    <property type="protein sequence ID" value="MCI95709.1"/>
    <property type="molecule type" value="Genomic_DNA"/>
</dbReference>
<evidence type="ECO:0000313" key="2">
    <source>
        <dbReference type="Proteomes" id="UP000265520"/>
    </source>
</evidence>
<evidence type="ECO:0000313" key="1">
    <source>
        <dbReference type="EMBL" id="MCI95709.1"/>
    </source>
</evidence>
<organism evidence="1 2">
    <name type="scientific">Trifolium medium</name>
    <dbReference type="NCBI Taxonomy" id="97028"/>
    <lineage>
        <taxon>Eukaryota</taxon>
        <taxon>Viridiplantae</taxon>
        <taxon>Streptophyta</taxon>
        <taxon>Embryophyta</taxon>
        <taxon>Tracheophyta</taxon>
        <taxon>Spermatophyta</taxon>
        <taxon>Magnoliopsida</taxon>
        <taxon>eudicotyledons</taxon>
        <taxon>Gunneridae</taxon>
        <taxon>Pentapetalae</taxon>
        <taxon>rosids</taxon>
        <taxon>fabids</taxon>
        <taxon>Fabales</taxon>
        <taxon>Fabaceae</taxon>
        <taxon>Papilionoideae</taxon>
        <taxon>50 kb inversion clade</taxon>
        <taxon>NPAAA clade</taxon>
        <taxon>Hologalegina</taxon>
        <taxon>IRL clade</taxon>
        <taxon>Trifolieae</taxon>
        <taxon>Trifolium</taxon>
    </lineage>
</organism>
<keyword evidence="2" id="KW-1185">Reference proteome</keyword>
<dbReference type="Proteomes" id="UP000265520">
    <property type="component" value="Unassembled WGS sequence"/>
</dbReference>
<reference evidence="1 2" key="1">
    <citation type="journal article" date="2018" name="Front. Plant Sci.">
        <title>Red Clover (Trifolium pratense) and Zigzag Clover (T. medium) - A Picture of Genomic Similarities and Differences.</title>
        <authorList>
            <person name="Dluhosova J."/>
            <person name="Istvanek J."/>
            <person name="Nedelnik J."/>
            <person name="Repkova J."/>
        </authorList>
    </citation>
    <scope>NUCLEOTIDE SEQUENCE [LARGE SCALE GENOMIC DNA]</scope>
    <source>
        <strain evidence="2">cv. 10/8</strain>
        <tissue evidence="1">Leaf</tissue>
    </source>
</reference>
<accession>A0A392W7G7</accession>
<name>A0A392W7G7_9FABA</name>
<feature type="non-terminal residue" evidence="1">
    <location>
        <position position="1"/>
    </location>
</feature>